<dbReference type="SUPFAM" id="SSF56219">
    <property type="entry name" value="DNase I-like"/>
    <property type="match status" value="1"/>
</dbReference>
<dbReference type="Gene3D" id="3.60.10.10">
    <property type="entry name" value="Endonuclease/exonuclease/phosphatase"/>
    <property type="match status" value="1"/>
</dbReference>
<reference evidence="1" key="2">
    <citation type="submission" date="2021-12" db="EMBL/GenBank/DDBJ databases">
        <title>Resequencing data analysis of finger millet.</title>
        <authorList>
            <person name="Hatakeyama M."/>
            <person name="Aluri S."/>
            <person name="Balachadran M.T."/>
            <person name="Sivarajan S.R."/>
            <person name="Poveda L."/>
            <person name="Shimizu-Inatsugi R."/>
            <person name="Schlapbach R."/>
            <person name="Sreeman S.M."/>
            <person name="Shimizu K.K."/>
        </authorList>
    </citation>
    <scope>NUCLEOTIDE SEQUENCE</scope>
</reference>
<keyword evidence="2" id="KW-1185">Reference proteome</keyword>
<dbReference type="AlphaFoldDB" id="A0AAV5DLL9"/>
<comment type="caution">
    <text evidence="1">The sequence shown here is derived from an EMBL/GenBank/DDBJ whole genome shotgun (WGS) entry which is preliminary data.</text>
</comment>
<organism evidence="1 2">
    <name type="scientific">Eleusine coracana subsp. coracana</name>
    <dbReference type="NCBI Taxonomy" id="191504"/>
    <lineage>
        <taxon>Eukaryota</taxon>
        <taxon>Viridiplantae</taxon>
        <taxon>Streptophyta</taxon>
        <taxon>Embryophyta</taxon>
        <taxon>Tracheophyta</taxon>
        <taxon>Spermatophyta</taxon>
        <taxon>Magnoliopsida</taxon>
        <taxon>Liliopsida</taxon>
        <taxon>Poales</taxon>
        <taxon>Poaceae</taxon>
        <taxon>PACMAD clade</taxon>
        <taxon>Chloridoideae</taxon>
        <taxon>Cynodonteae</taxon>
        <taxon>Eleusininae</taxon>
        <taxon>Eleusine</taxon>
    </lineage>
</organism>
<proteinExistence type="predicted"/>
<evidence type="ECO:0000313" key="1">
    <source>
        <dbReference type="EMBL" id="GJN11939.1"/>
    </source>
</evidence>
<dbReference type="InterPro" id="IPR036691">
    <property type="entry name" value="Endo/exonu/phosph_ase_sf"/>
</dbReference>
<evidence type="ECO:0000313" key="2">
    <source>
        <dbReference type="Proteomes" id="UP001054889"/>
    </source>
</evidence>
<dbReference type="EMBL" id="BQKI01000021">
    <property type="protein sequence ID" value="GJN11939.1"/>
    <property type="molecule type" value="Genomic_DNA"/>
</dbReference>
<reference evidence="1" key="1">
    <citation type="journal article" date="2018" name="DNA Res.">
        <title>Multiple hybrid de novo genome assembly of finger millet, an orphan allotetraploid crop.</title>
        <authorList>
            <person name="Hatakeyama M."/>
            <person name="Aluri S."/>
            <person name="Balachadran M.T."/>
            <person name="Sivarajan S.R."/>
            <person name="Patrignani A."/>
            <person name="Gruter S."/>
            <person name="Poveda L."/>
            <person name="Shimizu-Inatsugi R."/>
            <person name="Baeten J."/>
            <person name="Francoijs K.J."/>
            <person name="Nataraja K.N."/>
            <person name="Reddy Y.A.N."/>
            <person name="Phadnis S."/>
            <person name="Ravikumar R.L."/>
            <person name="Schlapbach R."/>
            <person name="Sreeman S.M."/>
            <person name="Shimizu K.K."/>
        </authorList>
    </citation>
    <scope>NUCLEOTIDE SEQUENCE</scope>
</reference>
<name>A0AAV5DLL9_ELECO</name>
<accession>A0AAV5DLL9</accession>
<protein>
    <submittedName>
        <fullName evidence="1">Uncharacterized protein</fullName>
    </submittedName>
</protein>
<gene>
    <name evidence="1" type="primary">ga30177</name>
    <name evidence="1" type="ORF">PR202_ga30177</name>
</gene>
<sequence>MDSHVVSATGQSGGLWLMWNDEVDLSIISSSHHLILANGICKPTNQNYKLVCIYGDPNHQRTTEIWEEVHNFVLASPYIHTFYMGDLNNIMHVNEKYGPGQANFNRIQNFCCLVKECGLFYLGYSGPAYTWTNKRFATNPTFQRLDVV</sequence>
<dbReference type="Proteomes" id="UP001054889">
    <property type="component" value="Unassembled WGS sequence"/>
</dbReference>